<evidence type="ECO:0000313" key="3">
    <source>
        <dbReference type="Proteomes" id="UP000485058"/>
    </source>
</evidence>
<feature type="transmembrane region" description="Helical" evidence="1">
    <location>
        <begin position="37"/>
        <end position="57"/>
    </location>
</feature>
<keyword evidence="1" id="KW-0812">Transmembrane</keyword>
<comment type="caution">
    <text evidence="2">The sequence shown here is derived from an EMBL/GenBank/DDBJ whole genome shotgun (WGS) entry which is preliminary data.</text>
</comment>
<reference evidence="2 3" key="1">
    <citation type="submission" date="2020-02" db="EMBL/GenBank/DDBJ databases">
        <title>Draft genome sequence of Haematococcus lacustris strain NIES-144.</title>
        <authorList>
            <person name="Morimoto D."/>
            <person name="Nakagawa S."/>
            <person name="Yoshida T."/>
            <person name="Sawayama S."/>
        </authorList>
    </citation>
    <scope>NUCLEOTIDE SEQUENCE [LARGE SCALE GENOMIC DNA]</scope>
    <source>
        <strain evidence="2 3">NIES-144</strain>
    </source>
</reference>
<protein>
    <submittedName>
        <fullName evidence="2">Importin N-terminal domain-containing protein</fullName>
    </submittedName>
</protein>
<name>A0A699YX04_HAELA</name>
<accession>A0A699YX04</accession>
<evidence type="ECO:0000313" key="2">
    <source>
        <dbReference type="EMBL" id="GFH11049.1"/>
    </source>
</evidence>
<dbReference type="InterPro" id="IPR011989">
    <property type="entry name" value="ARM-like"/>
</dbReference>
<evidence type="ECO:0000256" key="1">
    <source>
        <dbReference type="SAM" id="Phobius"/>
    </source>
</evidence>
<dbReference type="EMBL" id="BLLF01000369">
    <property type="protein sequence ID" value="GFH11049.1"/>
    <property type="molecule type" value="Genomic_DNA"/>
</dbReference>
<proteinExistence type="predicted"/>
<keyword evidence="1" id="KW-0472">Membrane</keyword>
<sequence length="62" mass="7076">AGARLCKCLGQEFVPYLPVVMPPLLKSAAMEADIKRLLWWMNQMELLLLLLVMTFVVESLQL</sequence>
<dbReference type="AlphaFoldDB" id="A0A699YX04"/>
<organism evidence="2 3">
    <name type="scientific">Haematococcus lacustris</name>
    <name type="common">Green alga</name>
    <name type="synonym">Haematococcus pluvialis</name>
    <dbReference type="NCBI Taxonomy" id="44745"/>
    <lineage>
        <taxon>Eukaryota</taxon>
        <taxon>Viridiplantae</taxon>
        <taxon>Chlorophyta</taxon>
        <taxon>core chlorophytes</taxon>
        <taxon>Chlorophyceae</taxon>
        <taxon>CS clade</taxon>
        <taxon>Chlamydomonadales</taxon>
        <taxon>Haematococcaceae</taxon>
        <taxon>Haematococcus</taxon>
    </lineage>
</organism>
<dbReference type="Proteomes" id="UP000485058">
    <property type="component" value="Unassembled WGS sequence"/>
</dbReference>
<keyword evidence="3" id="KW-1185">Reference proteome</keyword>
<feature type="non-terminal residue" evidence="2">
    <location>
        <position position="1"/>
    </location>
</feature>
<keyword evidence="1" id="KW-1133">Transmembrane helix</keyword>
<dbReference type="Gene3D" id="1.25.10.10">
    <property type="entry name" value="Leucine-rich Repeat Variant"/>
    <property type="match status" value="1"/>
</dbReference>
<gene>
    <name evidence="2" type="ORF">HaLaN_06481</name>
</gene>